<dbReference type="EMBL" id="PXWF02000155">
    <property type="protein sequence ID" value="PWF48723.1"/>
    <property type="molecule type" value="Genomic_DNA"/>
</dbReference>
<gene>
    <name evidence="2" type="ORF">C7C56_010470</name>
</gene>
<sequence length="350" mass="36685">MSDKQWIDDAEFDAFLKGEHALSHELKSMPQPQSPAALDDAILQRVMAGLAGDARGAPAANDPGEQVQPRLTKSFSARWRVPVALAASVLFAVVGVRQWEGDLARQAATEQAATEQAFGQEPVEVAAPPAPPLADAAVGAPASVEAAPSVPRAAPKERSVVAARPSASARPPVPKAAAPAPVPVPVLEPMPVPMPAPMPSPAPAPMPSPAPAPPPPAPVQEVAAAPPPPSAARVEVTGSRVRRSDAEAASPVREFSRQEPAARRPRDAAMPPSYDWDKKGEAATKPSLQPSAVASPPANGPANQWLVTIDGLIESGEHRRALEEWTKFRAANPYHPVSDAFLARIKRLEE</sequence>
<proteinExistence type="predicted"/>
<feature type="compositionally biased region" description="Low complexity" evidence="1">
    <location>
        <begin position="160"/>
        <end position="179"/>
    </location>
</feature>
<evidence type="ECO:0000313" key="2">
    <source>
        <dbReference type="EMBL" id="PWF48723.1"/>
    </source>
</evidence>
<dbReference type="Proteomes" id="UP000241421">
    <property type="component" value="Unassembled WGS sequence"/>
</dbReference>
<feature type="compositionally biased region" description="Pro residues" evidence="1">
    <location>
        <begin position="180"/>
        <end position="218"/>
    </location>
</feature>
<protein>
    <submittedName>
        <fullName evidence="2">Uncharacterized protein</fullName>
    </submittedName>
</protein>
<name>A0A2U2HMJ8_9BURK</name>
<dbReference type="OrthoDB" id="8760092at2"/>
<comment type="caution">
    <text evidence="2">The sequence shown here is derived from an EMBL/GenBank/DDBJ whole genome shotgun (WGS) entry which is preliminary data.</text>
</comment>
<feature type="compositionally biased region" description="Basic and acidic residues" evidence="1">
    <location>
        <begin position="254"/>
        <end position="267"/>
    </location>
</feature>
<accession>A0A2U2HMJ8</accession>
<dbReference type="AlphaFoldDB" id="A0A2U2HMJ8"/>
<feature type="compositionally biased region" description="Low complexity" evidence="1">
    <location>
        <begin position="131"/>
        <end position="153"/>
    </location>
</feature>
<reference evidence="2 3" key="1">
    <citation type="submission" date="2018-04" db="EMBL/GenBank/DDBJ databases">
        <title>Massilia violaceinigra sp. nov., a novel purple-pigmented bacterium isolated from Tianshan glacier, Xinjiang, China.</title>
        <authorList>
            <person name="Wang H."/>
        </authorList>
    </citation>
    <scope>NUCLEOTIDE SEQUENCE [LARGE SCALE GENOMIC DNA]</scope>
    <source>
        <strain evidence="2 3">B448-2</strain>
    </source>
</reference>
<evidence type="ECO:0000256" key="1">
    <source>
        <dbReference type="SAM" id="MobiDB-lite"/>
    </source>
</evidence>
<evidence type="ECO:0000313" key="3">
    <source>
        <dbReference type="Proteomes" id="UP000241421"/>
    </source>
</evidence>
<keyword evidence="3" id="KW-1185">Reference proteome</keyword>
<organism evidence="2 3">
    <name type="scientific">Massilia glaciei</name>
    <dbReference type="NCBI Taxonomy" id="1524097"/>
    <lineage>
        <taxon>Bacteria</taxon>
        <taxon>Pseudomonadati</taxon>
        <taxon>Pseudomonadota</taxon>
        <taxon>Betaproteobacteria</taxon>
        <taxon>Burkholderiales</taxon>
        <taxon>Oxalobacteraceae</taxon>
        <taxon>Telluria group</taxon>
        <taxon>Massilia</taxon>
    </lineage>
</organism>
<feature type="region of interest" description="Disordered" evidence="1">
    <location>
        <begin position="131"/>
        <end position="301"/>
    </location>
</feature>
<dbReference type="RefSeq" id="WP_106757365.1">
    <property type="nucleotide sequence ID" value="NZ_PXWF02000155.1"/>
</dbReference>